<evidence type="ECO:0000313" key="4">
    <source>
        <dbReference type="EMBL" id="KLU07559.1"/>
    </source>
</evidence>
<feature type="binding site" evidence="2">
    <location>
        <position position="94"/>
    </location>
    <ligand>
        <name>7-chloro-L-tryptophan</name>
        <dbReference type="ChEBI" id="CHEBI:58713"/>
    </ligand>
</feature>
<proteinExistence type="predicted"/>
<dbReference type="PATRIC" id="fig|595434.4.peg.617"/>
<feature type="binding site" evidence="2">
    <location>
        <position position="371"/>
    </location>
    <ligand>
        <name>FAD</name>
        <dbReference type="ChEBI" id="CHEBI:57692"/>
    </ligand>
</feature>
<accession>A0A0J1EPZ5</accession>
<feature type="binding site" evidence="2">
    <location>
        <position position="201"/>
    </location>
    <ligand>
        <name>FAD</name>
        <dbReference type="ChEBI" id="CHEBI:57692"/>
    </ligand>
</feature>
<sequence>METDDTTVLHHDQQLGDSPSANAPHIVVVGGGTAGWMSAATLKRRLGCRVTVVESARVPPIGVGEATIPAIVDWIENMGIDEDDFIRRTGATYKLAIRFDNWVEPQHRYWHPFGICGSPIDGVDLIHTWQRGVRQGWIPVESKYTDYSFQRELCERGRGPRAPGQPSLAHNYAFHLDAGKLAAFLQEIAINEGVQHVVADVCGAAHDEQGNIQSLSLDGQTAVAGDLFIDCSGFASVLIEREMRSEWTDWSGQLICDRAITMRRPRNELGDDEESSAELPPFTISTGMNSGWSWQIPLHENTGCGYVFSSAHISDEDARSELIDLVGGDGETMETRVVPMRVGMRPMSWVGNCVSIGLSAGFVEPLESTGIFLVQRALDELVECLPTTILPGVFDKRSCDTQSFNTRMTEVYAQVRDFVLMHYVVSQRRDTAFWKEAATVALPDSLARLLEEYTRTGRVLMPQRDPTFLDVNHHYILSPAGVQPGCLPGARDSQPGTAQFLEHIRSTHTEIAMRLPSHASLIDTIHP</sequence>
<dbReference type="EMBL" id="LECT01000006">
    <property type="protein sequence ID" value="KLU07559.1"/>
    <property type="molecule type" value="Genomic_DNA"/>
</dbReference>
<keyword evidence="2" id="KW-0547">Nucleotide-binding</keyword>
<dbReference type="GO" id="GO:0004497">
    <property type="term" value="F:monooxygenase activity"/>
    <property type="evidence" value="ECO:0007669"/>
    <property type="project" value="InterPro"/>
</dbReference>
<keyword evidence="5" id="KW-1185">Reference proteome</keyword>
<dbReference type="Gene3D" id="3.50.50.60">
    <property type="entry name" value="FAD/NAD(P)-binding domain"/>
    <property type="match status" value="1"/>
</dbReference>
<evidence type="ECO:0000256" key="2">
    <source>
        <dbReference type="PIRSR" id="PIRSR011396-2"/>
    </source>
</evidence>
<dbReference type="InterPro" id="IPR036188">
    <property type="entry name" value="FAD/NAD-bd_sf"/>
</dbReference>
<dbReference type="PANTHER" id="PTHR43747:SF4">
    <property type="entry name" value="FLAVIN-DEPENDENT TRYPTOPHAN HALOGENASE"/>
    <property type="match status" value="1"/>
</dbReference>
<dbReference type="OrthoDB" id="462203at2"/>
<feature type="region of interest" description="Disordered" evidence="3">
    <location>
        <begin position="1"/>
        <end position="22"/>
    </location>
</feature>
<evidence type="ECO:0000256" key="3">
    <source>
        <dbReference type="SAM" id="MobiDB-lite"/>
    </source>
</evidence>
<evidence type="ECO:0000313" key="5">
    <source>
        <dbReference type="Proteomes" id="UP000036367"/>
    </source>
</evidence>
<feature type="binding site" evidence="2">
    <location>
        <position position="358"/>
    </location>
    <ligand>
        <name>FAD</name>
        <dbReference type="ChEBI" id="CHEBI:57692"/>
    </ligand>
</feature>
<dbReference type="InterPro" id="IPR050816">
    <property type="entry name" value="Flavin-dep_Halogenase_NPB"/>
</dbReference>
<dbReference type="Pfam" id="PF04820">
    <property type="entry name" value="Trp_halogenase"/>
    <property type="match status" value="1"/>
</dbReference>
<dbReference type="SUPFAM" id="SSF51905">
    <property type="entry name" value="FAD/NAD(P)-binding domain"/>
    <property type="match status" value="1"/>
</dbReference>
<comment type="caution">
    <text evidence="4">The sequence shown here is derived from an EMBL/GenBank/DDBJ whole genome shotgun (WGS) entry which is preliminary data.</text>
</comment>
<dbReference type="InterPro" id="IPR033856">
    <property type="entry name" value="Trp_halogen"/>
</dbReference>
<organism evidence="4 5">
    <name type="scientific">Rhodopirellula islandica</name>
    <dbReference type="NCBI Taxonomy" id="595434"/>
    <lineage>
        <taxon>Bacteria</taxon>
        <taxon>Pseudomonadati</taxon>
        <taxon>Planctomycetota</taxon>
        <taxon>Planctomycetia</taxon>
        <taxon>Pirellulales</taxon>
        <taxon>Pirellulaceae</taxon>
        <taxon>Rhodopirellula</taxon>
    </lineage>
</organism>
<feature type="binding site" evidence="2">
    <location>
        <begin position="31"/>
        <end position="34"/>
    </location>
    <ligand>
        <name>FAD</name>
        <dbReference type="ChEBI" id="CHEBI:57692"/>
    </ligand>
</feature>
<dbReference type="AlphaFoldDB" id="A0A0J1EPZ5"/>
<feature type="binding site" evidence="2">
    <location>
        <position position="367"/>
    </location>
    <ligand>
        <name>L-tryptophan</name>
        <dbReference type="ChEBI" id="CHEBI:57912"/>
    </ligand>
</feature>
<dbReference type="GO" id="GO:0000166">
    <property type="term" value="F:nucleotide binding"/>
    <property type="evidence" value="ECO:0007669"/>
    <property type="project" value="UniProtKB-KW"/>
</dbReference>
<dbReference type="PANTHER" id="PTHR43747">
    <property type="entry name" value="FAD-BINDING PROTEIN"/>
    <property type="match status" value="1"/>
</dbReference>
<reference evidence="4" key="1">
    <citation type="submission" date="2015-05" db="EMBL/GenBank/DDBJ databases">
        <title>Permanent draft genome of Rhodopirellula islandicus K833.</title>
        <authorList>
            <person name="Kizina J."/>
            <person name="Richter M."/>
            <person name="Glockner F.O."/>
            <person name="Harder J."/>
        </authorList>
    </citation>
    <scope>NUCLEOTIDE SEQUENCE [LARGE SCALE GENOMIC DNA]</scope>
    <source>
        <strain evidence="4">K833</strain>
    </source>
</reference>
<name>A0A0J1EPZ5_RHOIS</name>
<dbReference type="RefSeq" id="WP_053061032.1">
    <property type="nucleotide sequence ID" value="NZ_LECT01000006.1"/>
</dbReference>
<protein>
    <submittedName>
        <fullName evidence="4">Tryptophan halogenase</fullName>
    </submittedName>
</protein>
<dbReference type="Proteomes" id="UP000036367">
    <property type="component" value="Unassembled WGS sequence"/>
</dbReference>
<keyword evidence="2" id="KW-0274">FAD</keyword>
<gene>
    <name evidence="4" type="ORF">RISK_000637</name>
</gene>
<keyword evidence="2" id="KW-0285">Flavoprotein</keyword>
<dbReference type="InterPro" id="IPR006905">
    <property type="entry name" value="Flavin_halogenase"/>
</dbReference>
<dbReference type="PIRSF" id="PIRSF011396">
    <property type="entry name" value="Trp_halogenase"/>
    <property type="match status" value="1"/>
</dbReference>
<dbReference type="STRING" id="595434.RISK_000637"/>
<evidence type="ECO:0000256" key="1">
    <source>
        <dbReference type="PIRSR" id="PIRSR011396-1"/>
    </source>
</evidence>
<feature type="active site" evidence="1">
    <location>
        <position position="94"/>
    </location>
</feature>